<gene>
    <name evidence="2" type="ORF">EJ04DRAFT_425903</name>
</gene>
<organism evidence="2 3">
    <name type="scientific">Polyplosphaeria fusca</name>
    <dbReference type="NCBI Taxonomy" id="682080"/>
    <lineage>
        <taxon>Eukaryota</taxon>
        <taxon>Fungi</taxon>
        <taxon>Dikarya</taxon>
        <taxon>Ascomycota</taxon>
        <taxon>Pezizomycotina</taxon>
        <taxon>Dothideomycetes</taxon>
        <taxon>Pleosporomycetidae</taxon>
        <taxon>Pleosporales</taxon>
        <taxon>Tetraplosphaeriaceae</taxon>
        <taxon>Polyplosphaeria</taxon>
    </lineage>
</organism>
<accession>A0A9P4V804</accession>
<feature type="region of interest" description="Disordered" evidence="1">
    <location>
        <begin position="352"/>
        <end position="374"/>
    </location>
</feature>
<evidence type="ECO:0000313" key="3">
    <source>
        <dbReference type="Proteomes" id="UP000799444"/>
    </source>
</evidence>
<keyword evidence="3" id="KW-1185">Reference proteome</keyword>
<protein>
    <submittedName>
        <fullName evidence="2">Uncharacterized protein</fullName>
    </submittedName>
</protein>
<name>A0A9P4V804_9PLEO</name>
<reference evidence="2" key="1">
    <citation type="journal article" date="2020" name="Stud. Mycol.">
        <title>101 Dothideomycetes genomes: a test case for predicting lifestyles and emergence of pathogens.</title>
        <authorList>
            <person name="Haridas S."/>
            <person name="Albert R."/>
            <person name="Binder M."/>
            <person name="Bloem J."/>
            <person name="Labutti K."/>
            <person name="Salamov A."/>
            <person name="Andreopoulos B."/>
            <person name="Baker S."/>
            <person name="Barry K."/>
            <person name="Bills G."/>
            <person name="Bluhm B."/>
            <person name="Cannon C."/>
            <person name="Castanera R."/>
            <person name="Culley D."/>
            <person name="Daum C."/>
            <person name="Ezra D."/>
            <person name="Gonzalez J."/>
            <person name="Henrissat B."/>
            <person name="Kuo A."/>
            <person name="Liang C."/>
            <person name="Lipzen A."/>
            <person name="Lutzoni F."/>
            <person name="Magnuson J."/>
            <person name="Mondo S."/>
            <person name="Nolan M."/>
            <person name="Ohm R."/>
            <person name="Pangilinan J."/>
            <person name="Park H.-J."/>
            <person name="Ramirez L."/>
            <person name="Alfaro M."/>
            <person name="Sun H."/>
            <person name="Tritt A."/>
            <person name="Yoshinaga Y."/>
            <person name="Zwiers L.-H."/>
            <person name="Turgeon B."/>
            <person name="Goodwin S."/>
            <person name="Spatafora J."/>
            <person name="Crous P."/>
            <person name="Grigoriev I."/>
        </authorList>
    </citation>
    <scope>NUCLEOTIDE SEQUENCE</scope>
    <source>
        <strain evidence="2">CBS 125425</strain>
    </source>
</reference>
<dbReference type="OrthoDB" id="3971593at2759"/>
<evidence type="ECO:0000256" key="1">
    <source>
        <dbReference type="SAM" id="MobiDB-lite"/>
    </source>
</evidence>
<comment type="caution">
    <text evidence="2">The sequence shown here is derived from an EMBL/GenBank/DDBJ whole genome shotgun (WGS) entry which is preliminary data.</text>
</comment>
<evidence type="ECO:0000313" key="2">
    <source>
        <dbReference type="EMBL" id="KAF2739843.1"/>
    </source>
</evidence>
<dbReference type="Proteomes" id="UP000799444">
    <property type="component" value="Unassembled WGS sequence"/>
</dbReference>
<dbReference type="AlphaFoldDB" id="A0A9P4V804"/>
<sequence>MDEDNPSASGAFNKLPIELNKMIADYIESNQDIAHFAAACRATHDAIEGDLGSFWRKRFRETYAMALGKVNTKKEQGQQNYQLRKVYTVRSKILRRGTTVSFQFGLSKREHYVLRILRDLIVESFKGETQVYDEYDRPECLNQRHIVRFILNSKLFLGLKRIDSPSSPEEQGAYRAVAAVQLMCAHFLFNLADFDHDILSFDLSQKIVYETTVKAPIFGGSHNSQINFEWILHCLNFFRSHMMSQTQATMCDAFRMMTPGEKPSAWQAPLQHGCYPLAKNWRGTYAYLDIHELELIREISKKTKKGVFNHVFMDKNIEDDKFNSLQDMSMKFYAPGQGGTWPTAFERHLHSKREPQVPRTRAQHRSEHTDPGPPAIMFSAEGEDEEHFYTKGWLNPLPPQPANCVIPGWQRITFMKYFLDEEDVGIEMDSLWAYEGVVLPGGRMMLGRWWYANNDPRSRSPENSGPFIFWAVDPDMDDMIESDNDTD</sequence>
<proteinExistence type="predicted"/>
<dbReference type="EMBL" id="ML996102">
    <property type="protein sequence ID" value="KAF2739843.1"/>
    <property type="molecule type" value="Genomic_DNA"/>
</dbReference>